<keyword evidence="2" id="KW-0413">Isomerase</keyword>
<organism evidence="2 3">
    <name type="scientific">Neptunomonas qingdaonensis</name>
    <dbReference type="NCBI Taxonomy" id="1045558"/>
    <lineage>
        <taxon>Bacteria</taxon>
        <taxon>Pseudomonadati</taxon>
        <taxon>Pseudomonadota</taxon>
        <taxon>Gammaproteobacteria</taxon>
        <taxon>Oceanospirillales</taxon>
        <taxon>Oceanospirillaceae</taxon>
        <taxon>Neptunomonas</taxon>
    </lineage>
</organism>
<evidence type="ECO:0000313" key="2">
    <source>
        <dbReference type="EMBL" id="SFG20353.1"/>
    </source>
</evidence>
<name>A0A1I2PY75_9GAMM</name>
<dbReference type="Proteomes" id="UP000198623">
    <property type="component" value="Unassembled WGS sequence"/>
</dbReference>
<dbReference type="STRING" id="1045558.SAMN05216175_104106"/>
<protein>
    <submittedName>
        <fullName evidence="2">Chalcone isomerase-like</fullName>
    </submittedName>
</protein>
<proteinExistence type="predicted"/>
<evidence type="ECO:0000259" key="1">
    <source>
        <dbReference type="Pfam" id="PF16036"/>
    </source>
</evidence>
<accession>A0A1I2PY75</accession>
<keyword evidence="3" id="KW-1185">Reference proteome</keyword>
<dbReference type="GO" id="GO:0016853">
    <property type="term" value="F:isomerase activity"/>
    <property type="evidence" value="ECO:0007669"/>
    <property type="project" value="UniProtKB-KW"/>
</dbReference>
<dbReference type="EMBL" id="FOOU01000004">
    <property type="protein sequence ID" value="SFG20353.1"/>
    <property type="molecule type" value="Genomic_DNA"/>
</dbReference>
<sequence>MFIKSIFFVLLLCSVEVLGQTLPENWKRIGEAELSILWFDVYDAELLSPDGRYSGVNSPLVLKLNYRRNISQRDLLEETQKQIKKFARTDQADRWVARLSQVWPDIYKGDQLAFWIDHENTGHFFYNEDWVGSFQDPAFSNAFIQIWLSDNSNYPDLAKKLRGSVK</sequence>
<dbReference type="RefSeq" id="WP_090726370.1">
    <property type="nucleotide sequence ID" value="NZ_FOOU01000004.1"/>
</dbReference>
<reference evidence="3" key="1">
    <citation type="submission" date="2016-10" db="EMBL/GenBank/DDBJ databases">
        <authorList>
            <person name="Varghese N."/>
            <person name="Submissions S."/>
        </authorList>
    </citation>
    <scope>NUCLEOTIDE SEQUENCE [LARGE SCALE GENOMIC DNA]</scope>
    <source>
        <strain evidence="3">CGMCC 1.10971</strain>
    </source>
</reference>
<evidence type="ECO:0000313" key="3">
    <source>
        <dbReference type="Proteomes" id="UP000198623"/>
    </source>
</evidence>
<dbReference type="InterPro" id="IPR016087">
    <property type="entry name" value="Chalcone_isomerase"/>
</dbReference>
<feature type="domain" description="Chalcone isomerase" evidence="1">
    <location>
        <begin position="61"/>
        <end position="159"/>
    </location>
</feature>
<gene>
    <name evidence="2" type="ORF">SAMN05216175_104106</name>
</gene>
<dbReference type="AlphaFoldDB" id="A0A1I2PY75"/>
<dbReference type="OrthoDB" id="8527419at2"/>
<dbReference type="Pfam" id="PF16036">
    <property type="entry name" value="Chalcone_3"/>
    <property type="match status" value="1"/>
</dbReference>